<dbReference type="AlphaFoldDB" id="A0A1H5UN71"/>
<dbReference type="PANTHER" id="PTHR47959">
    <property type="entry name" value="ATP-DEPENDENT RNA HELICASE RHLE-RELATED"/>
    <property type="match status" value="1"/>
</dbReference>
<dbReference type="InterPro" id="IPR050079">
    <property type="entry name" value="DEAD_box_RNA_helicase"/>
</dbReference>
<keyword evidence="6 7" id="KW-0694">RNA-binding</keyword>
<gene>
    <name evidence="7" type="primary">rhlB</name>
    <name evidence="13" type="ORF">SAMN05444390_101440</name>
</gene>
<evidence type="ECO:0000256" key="4">
    <source>
        <dbReference type="ARBA" id="ARBA00022806"/>
    </source>
</evidence>
<dbReference type="InterPro" id="IPR014014">
    <property type="entry name" value="RNA_helicase_DEAD_Q_motif"/>
</dbReference>
<evidence type="ECO:0000256" key="7">
    <source>
        <dbReference type="HAMAP-Rule" id="MF_00661"/>
    </source>
</evidence>
<evidence type="ECO:0000256" key="6">
    <source>
        <dbReference type="ARBA" id="ARBA00022884"/>
    </source>
</evidence>
<evidence type="ECO:0000259" key="12">
    <source>
        <dbReference type="PROSITE" id="PS51195"/>
    </source>
</evidence>
<feature type="compositionally biased region" description="Basic and acidic residues" evidence="9">
    <location>
        <begin position="18"/>
        <end position="28"/>
    </location>
</feature>
<evidence type="ECO:0000259" key="11">
    <source>
        <dbReference type="PROSITE" id="PS51194"/>
    </source>
</evidence>
<keyword evidence="2 7" id="KW-0547">Nucleotide-binding</keyword>
<dbReference type="GO" id="GO:0006401">
    <property type="term" value="P:RNA catabolic process"/>
    <property type="evidence" value="ECO:0007669"/>
    <property type="project" value="UniProtKB-UniRule"/>
</dbReference>
<dbReference type="CDD" id="cd00268">
    <property type="entry name" value="DEADc"/>
    <property type="match status" value="1"/>
</dbReference>
<keyword evidence="1 7" id="KW-0963">Cytoplasm</keyword>
<feature type="domain" description="DEAD-box RNA helicase Q" evidence="12">
    <location>
        <begin position="65"/>
        <end position="93"/>
    </location>
</feature>
<dbReference type="Proteomes" id="UP000236745">
    <property type="component" value="Unassembled WGS sequence"/>
</dbReference>
<dbReference type="InterPro" id="IPR027417">
    <property type="entry name" value="P-loop_NTPase"/>
</dbReference>
<evidence type="ECO:0000256" key="2">
    <source>
        <dbReference type="ARBA" id="ARBA00022741"/>
    </source>
</evidence>
<dbReference type="Pfam" id="PF00270">
    <property type="entry name" value="DEAD"/>
    <property type="match status" value="1"/>
</dbReference>
<feature type="short sequence motif" description="Q motif" evidence="8">
    <location>
        <begin position="65"/>
        <end position="93"/>
    </location>
</feature>
<evidence type="ECO:0000313" key="13">
    <source>
        <dbReference type="EMBL" id="SEF76464.1"/>
    </source>
</evidence>
<evidence type="ECO:0000256" key="5">
    <source>
        <dbReference type="ARBA" id="ARBA00022840"/>
    </source>
</evidence>
<dbReference type="PROSITE" id="PS00039">
    <property type="entry name" value="DEAD_ATP_HELICASE"/>
    <property type="match status" value="1"/>
</dbReference>
<keyword evidence="14" id="KW-1185">Reference proteome</keyword>
<comment type="subunit">
    <text evidence="7">Component of the RNA degradosome, which is a multiprotein complex involved in RNA processing and mRNA degradation.</text>
</comment>
<accession>A0A1H5UN71</accession>
<dbReference type="SMART" id="SM00487">
    <property type="entry name" value="DEXDc"/>
    <property type="match status" value="1"/>
</dbReference>
<dbReference type="OrthoDB" id="9808889at2"/>
<dbReference type="SMART" id="SM00490">
    <property type="entry name" value="HELICc"/>
    <property type="match status" value="1"/>
</dbReference>
<evidence type="ECO:0000313" key="14">
    <source>
        <dbReference type="Proteomes" id="UP000236745"/>
    </source>
</evidence>
<dbReference type="InterPro" id="IPR014001">
    <property type="entry name" value="Helicase_ATP-bd"/>
</dbReference>
<keyword evidence="5 7" id="KW-0067">ATP-binding</keyword>
<dbReference type="InterPro" id="IPR044742">
    <property type="entry name" value="DEAD/DEAH_RhlB"/>
</dbReference>
<dbReference type="InterPro" id="IPR000629">
    <property type="entry name" value="RNA-helicase_DEAD-box_CS"/>
</dbReference>
<dbReference type="GO" id="GO:0003723">
    <property type="term" value="F:RNA binding"/>
    <property type="evidence" value="ECO:0007669"/>
    <property type="project" value="UniProtKB-UniRule"/>
</dbReference>
<feature type="domain" description="Helicase ATP-binding" evidence="10">
    <location>
        <begin position="96"/>
        <end position="277"/>
    </location>
</feature>
<protein>
    <recommendedName>
        <fullName evidence="7">ATP-dependent RNA helicase RhlB</fullName>
        <ecNumber evidence="7">3.6.4.13</ecNumber>
    </recommendedName>
</protein>
<dbReference type="EC" id="3.6.4.13" evidence="7"/>
<dbReference type="PANTHER" id="PTHR47959:SF10">
    <property type="entry name" value="ATP-DEPENDENT RNA HELICASE RHLB"/>
    <property type="match status" value="1"/>
</dbReference>
<dbReference type="Gene3D" id="3.40.50.300">
    <property type="entry name" value="P-loop containing nucleotide triphosphate hydrolases"/>
    <property type="match status" value="2"/>
</dbReference>
<feature type="compositionally biased region" description="Polar residues" evidence="9">
    <location>
        <begin position="43"/>
        <end position="52"/>
    </location>
</feature>
<dbReference type="GO" id="GO:0005524">
    <property type="term" value="F:ATP binding"/>
    <property type="evidence" value="ECO:0007669"/>
    <property type="project" value="UniProtKB-UniRule"/>
</dbReference>
<dbReference type="PROSITE" id="PS51192">
    <property type="entry name" value="HELICASE_ATP_BIND_1"/>
    <property type="match status" value="1"/>
</dbReference>
<dbReference type="EMBL" id="FNVQ01000001">
    <property type="protein sequence ID" value="SEF76464.1"/>
    <property type="molecule type" value="Genomic_DNA"/>
</dbReference>
<evidence type="ECO:0000256" key="9">
    <source>
        <dbReference type="SAM" id="MobiDB-lite"/>
    </source>
</evidence>
<dbReference type="Pfam" id="PF00271">
    <property type="entry name" value="Helicase_C"/>
    <property type="match status" value="1"/>
</dbReference>
<dbReference type="InterPro" id="IPR011545">
    <property type="entry name" value="DEAD/DEAH_box_helicase_dom"/>
</dbReference>
<dbReference type="GO" id="GO:0003724">
    <property type="term" value="F:RNA helicase activity"/>
    <property type="evidence" value="ECO:0007669"/>
    <property type="project" value="UniProtKB-UniRule"/>
</dbReference>
<dbReference type="CDD" id="cd18787">
    <property type="entry name" value="SF2_C_DEAD"/>
    <property type="match status" value="1"/>
</dbReference>
<dbReference type="GO" id="GO:0016887">
    <property type="term" value="F:ATP hydrolysis activity"/>
    <property type="evidence" value="ECO:0007669"/>
    <property type="project" value="RHEA"/>
</dbReference>
<dbReference type="SUPFAM" id="SSF52540">
    <property type="entry name" value="P-loop containing nucleoside triphosphate hydrolases"/>
    <property type="match status" value="1"/>
</dbReference>
<dbReference type="HAMAP" id="MF_00661">
    <property type="entry name" value="DEAD_helicase_RhlB"/>
    <property type="match status" value="1"/>
</dbReference>
<organism evidence="13 14">
    <name type="scientific">Marinobacterium lutimaris</name>
    <dbReference type="NCBI Taxonomy" id="568106"/>
    <lineage>
        <taxon>Bacteria</taxon>
        <taxon>Pseudomonadati</taxon>
        <taxon>Pseudomonadota</taxon>
        <taxon>Gammaproteobacteria</taxon>
        <taxon>Oceanospirillales</taxon>
        <taxon>Oceanospirillaceae</taxon>
        <taxon>Marinobacterium</taxon>
    </lineage>
</organism>
<dbReference type="InterPro" id="IPR001650">
    <property type="entry name" value="Helicase_C-like"/>
</dbReference>
<comment type="similarity">
    <text evidence="7">Belongs to the DEAD box helicase family. RhlB subfamily.</text>
</comment>
<feature type="compositionally biased region" description="Polar residues" evidence="9">
    <location>
        <begin position="8"/>
        <end position="17"/>
    </location>
</feature>
<evidence type="ECO:0000256" key="8">
    <source>
        <dbReference type="PROSITE-ProRule" id="PRU00552"/>
    </source>
</evidence>
<reference evidence="13 14" key="1">
    <citation type="submission" date="2016-10" db="EMBL/GenBank/DDBJ databases">
        <authorList>
            <person name="de Groot N.N."/>
        </authorList>
    </citation>
    <scope>NUCLEOTIDE SEQUENCE [LARGE SCALE GENOMIC DNA]</scope>
    <source>
        <strain evidence="13 14">DSM 22012</strain>
    </source>
</reference>
<feature type="compositionally biased region" description="Acidic residues" evidence="9">
    <location>
        <begin position="597"/>
        <end position="612"/>
    </location>
</feature>
<comment type="catalytic activity">
    <reaction evidence="7">
        <text>ATP + H2O = ADP + phosphate + H(+)</text>
        <dbReference type="Rhea" id="RHEA:13065"/>
        <dbReference type="ChEBI" id="CHEBI:15377"/>
        <dbReference type="ChEBI" id="CHEBI:15378"/>
        <dbReference type="ChEBI" id="CHEBI:30616"/>
        <dbReference type="ChEBI" id="CHEBI:43474"/>
        <dbReference type="ChEBI" id="CHEBI:456216"/>
        <dbReference type="EC" id="3.6.4.13"/>
    </reaction>
</comment>
<evidence type="ECO:0000259" key="10">
    <source>
        <dbReference type="PROSITE" id="PS51192"/>
    </source>
</evidence>
<keyword evidence="3 7" id="KW-0378">Hydrolase</keyword>
<dbReference type="InterPro" id="IPR023554">
    <property type="entry name" value="RNA_helicase_ATP-dep_RhlB"/>
</dbReference>
<feature type="compositionally biased region" description="Basic residues" evidence="9">
    <location>
        <begin position="29"/>
        <end position="41"/>
    </location>
</feature>
<dbReference type="NCBIfam" id="NF002340">
    <property type="entry name" value="PRK01297.1"/>
    <property type="match status" value="1"/>
</dbReference>
<dbReference type="GO" id="GO:0005829">
    <property type="term" value="C:cytosol"/>
    <property type="evidence" value="ECO:0007669"/>
    <property type="project" value="TreeGrafter"/>
</dbReference>
<evidence type="ECO:0000256" key="1">
    <source>
        <dbReference type="ARBA" id="ARBA00022490"/>
    </source>
</evidence>
<comment type="function">
    <text evidence="7">DEAD-box RNA helicase involved in RNA degradation. Has RNA-dependent ATPase activity and unwinds double-stranded RNA.</text>
</comment>
<proteinExistence type="inferred from homology"/>
<feature type="region of interest" description="Disordered" evidence="9">
    <location>
        <begin position="1"/>
        <end position="54"/>
    </location>
</feature>
<feature type="domain" description="Helicase C-terminal" evidence="11">
    <location>
        <begin position="303"/>
        <end position="448"/>
    </location>
</feature>
<feature type="compositionally biased region" description="Low complexity" evidence="9">
    <location>
        <begin position="534"/>
        <end position="570"/>
    </location>
</feature>
<feature type="compositionally biased region" description="Basic and acidic residues" evidence="9">
    <location>
        <begin position="453"/>
        <end position="465"/>
    </location>
</feature>
<comment type="subcellular location">
    <subcellularLocation>
        <location evidence="7">Cytoplasm</location>
    </subcellularLocation>
</comment>
<name>A0A1H5UN71_9GAMM</name>
<sequence length="629" mass="68896">MSTEEKNQPNPENTSGDKSGEKGGDNNRKPRRRRRSRKPATAKKNTQQQSWTPAMFKVAPAEGKRRFHDFNLPDVLLHAIADQGFQYCTPIQAETIVPALEGRDIIGKAQTGTGKTAAFLIGIITDLLDFGVEGERKLAEPRALIIAPTRELALQIASDAEGLCRYAGLNVVSLVGGMDYDGQRKQLSERPVDILVATPGRLIDFVRGKEVDLYNIEVLVLDEADRMLSMGFIPDVRTIIRQTPRKGPERQTLLYSATFTEDVMRLARQWTMDAVHIEIESEHKTTDNVSQTVFLVSSHEKYQLLINYLRVNGIERAIVFCNRRHETRSLAEKLRKDGLRAALMSGEIPQNKRLKTLEDFRSGKIQVLVATDVAGRGIHIDGVTHVINYQLPDDADDYVHRIGRTGRAGATGTSICFACEDDSFMIPQVEEETGVKLECVHPDPELLKPLEKETQPHSEAEKLQQDEVSEAVSEADTATDSEAAAEAEISTIAATETEAPVAEHKAETDVSEIEAETVKVDAVEIDTVEIESAVESIAESSESETASSEVAGVEAADSEVSGSEAAGSEVTDSEHVAAEPQVESAEPVESEVKPEAEADTSEEASAAEETSQEESAPKQAAELERQQQN</sequence>
<evidence type="ECO:0000256" key="3">
    <source>
        <dbReference type="ARBA" id="ARBA00022801"/>
    </source>
</evidence>
<dbReference type="PROSITE" id="PS51194">
    <property type="entry name" value="HELICASE_CTER"/>
    <property type="match status" value="1"/>
</dbReference>
<dbReference type="PROSITE" id="PS51195">
    <property type="entry name" value="Q_MOTIF"/>
    <property type="match status" value="1"/>
</dbReference>
<feature type="region of interest" description="Disordered" evidence="9">
    <location>
        <begin position="453"/>
        <end position="482"/>
    </location>
</feature>
<feature type="region of interest" description="Disordered" evidence="9">
    <location>
        <begin position="534"/>
        <end position="629"/>
    </location>
</feature>
<keyword evidence="4 7" id="KW-0347">Helicase</keyword>